<evidence type="ECO:0000313" key="18">
    <source>
        <dbReference type="Proteomes" id="UP000823990"/>
    </source>
</evidence>
<dbReference type="Gene3D" id="3.40.50.140">
    <property type="match status" value="1"/>
</dbReference>
<dbReference type="InterPro" id="IPR000380">
    <property type="entry name" value="Topo_IA"/>
</dbReference>
<evidence type="ECO:0000259" key="16">
    <source>
        <dbReference type="PROSITE" id="PS52039"/>
    </source>
</evidence>
<dbReference type="PROSITE" id="PS50880">
    <property type="entry name" value="TOPRIM"/>
    <property type="match status" value="1"/>
</dbReference>
<dbReference type="GO" id="GO:0005694">
    <property type="term" value="C:chromosome"/>
    <property type="evidence" value="ECO:0007669"/>
    <property type="project" value="InterPro"/>
</dbReference>
<dbReference type="PANTHER" id="PTHR42785:SF1">
    <property type="entry name" value="DNA TOPOISOMERASE"/>
    <property type="match status" value="1"/>
</dbReference>
<dbReference type="InterPro" id="IPR013498">
    <property type="entry name" value="Topo_IA_Znf"/>
</dbReference>
<dbReference type="PROSITE" id="PS00396">
    <property type="entry name" value="TOPO_IA_1"/>
    <property type="match status" value="1"/>
</dbReference>
<evidence type="ECO:0000256" key="11">
    <source>
        <dbReference type="ARBA" id="ARBA00030003"/>
    </source>
</evidence>
<keyword evidence="4" id="KW-0479">Metal-binding</keyword>
<dbReference type="InterPro" id="IPR023406">
    <property type="entry name" value="Topo_IA_AS"/>
</dbReference>
<dbReference type="GO" id="GO:0003677">
    <property type="term" value="F:DNA binding"/>
    <property type="evidence" value="ECO:0007669"/>
    <property type="project" value="UniProtKB-KW"/>
</dbReference>
<dbReference type="InterPro" id="IPR013824">
    <property type="entry name" value="Topo_IA_cen_sub1"/>
</dbReference>
<dbReference type="SMART" id="SM00436">
    <property type="entry name" value="TOP1Bc"/>
    <property type="match status" value="1"/>
</dbReference>
<dbReference type="SMART" id="SM00437">
    <property type="entry name" value="TOP1Ac"/>
    <property type="match status" value="1"/>
</dbReference>
<evidence type="ECO:0000256" key="10">
    <source>
        <dbReference type="ARBA" id="ARBA00023235"/>
    </source>
</evidence>
<dbReference type="PRINTS" id="PR00417">
    <property type="entry name" value="PRTPISMRASEI"/>
</dbReference>
<dbReference type="GO" id="GO:0006265">
    <property type="term" value="P:DNA topological change"/>
    <property type="evidence" value="ECO:0007669"/>
    <property type="project" value="InterPro"/>
</dbReference>
<dbReference type="AlphaFoldDB" id="A0A9D1PYS7"/>
<dbReference type="Pfam" id="PF01751">
    <property type="entry name" value="Toprim"/>
    <property type="match status" value="1"/>
</dbReference>
<evidence type="ECO:0000256" key="9">
    <source>
        <dbReference type="ARBA" id="ARBA00023125"/>
    </source>
</evidence>
<evidence type="ECO:0000256" key="4">
    <source>
        <dbReference type="ARBA" id="ARBA00022723"/>
    </source>
</evidence>
<dbReference type="InterPro" id="IPR013826">
    <property type="entry name" value="Topo_IA_cen_sub3"/>
</dbReference>
<dbReference type="InterPro" id="IPR006171">
    <property type="entry name" value="TOPRIM_dom"/>
</dbReference>
<evidence type="ECO:0000256" key="6">
    <source>
        <dbReference type="ARBA" id="ARBA00022833"/>
    </source>
</evidence>
<evidence type="ECO:0000256" key="13">
    <source>
        <dbReference type="ARBA" id="ARBA00032235"/>
    </source>
</evidence>
<dbReference type="InterPro" id="IPR028612">
    <property type="entry name" value="Topoisom_1_IA"/>
</dbReference>
<dbReference type="EC" id="5.6.2.1" evidence="3"/>
<dbReference type="SMART" id="SM00493">
    <property type="entry name" value="TOPRIM"/>
    <property type="match status" value="1"/>
</dbReference>
<evidence type="ECO:0000256" key="8">
    <source>
        <dbReference type="ARBA" id="ARBA00023029"/>
    </source>
</evidence>
<evidence type="ECO:0000256" key="1">
    <source>
        <dbReference type="ARBA" id="ARBA00000213"/>
    </source>
</evidence>
<feature type="non-terminal residue" evidence="17">
    <location>
        <position position="662"/>
    </location>
</feature>
<sequence length="662" mass="74378">MKLVVIEGVGKKPAIQKYLGSGYKVFATMGHVRDLPEKTLAVDVENNFKPTYVIMPKKKEVVAELKKAAQSAECVYLATDPDREGEAISWHIATILGIPEHEKARITFNEISKKAITKALECPREIDKSLVDAQQARRVLDRLVGYKLSPVLCRKIQSKLSAGRVQSVTLRLVVEREREIMNFVPEEYWPFFSVLSQRGGKIRAALATKIGSKYKIGSKEEVDEVIKGLDGKPYIVTSVKKTVTKAHAPAPFRTSTMQQDAINKLGMSLNQVSMSAQSLYEGVDIPGEGKVALITYIRTDSTRVSPEAQAAAREFIAAHYGADYVPEKPNIYASKGNVQDAHEAIRPISLERTPESLKDLISRNHYRLYKLIYERFLASQMSEAKYNSLTADIECGDYGFKVTGRTPLFPGYTKVYSDKEKDDDDMKKLPDLSEGDRPTFVEYSYEQKFTKPPARYTEATLIKAMEEKGIGRPATYQPTVSLIEKRAYTERDGKSIKPTELGFKVCDMLIMYFPDIMDVTFTAEMESKLDTIEEGGKVWQQLIGEFYTGFEKEIEKAMGDGYKMKAPAQETDYKCEKCGSPMVIREGRYGKFLACSAYPKCKNTKQLDENGNIKVKTEEPPVETDVICEKCGAKMVIKTGSRGKFLACPNYPKCKNTKEYGE</sequence>
<evidence type="ECO:0000256" key="14">
    <source>
        <dbReference type="ARBA" id="ARBA00032877"/>
    </source>
</evidence>
<evidence type="ECO:0000256" key="3">
    <source>
        <dbReference type="ARBA" id="ARBA00012891"/>
    </source>
</evidence>
<keyword evidence="5" id="KW-0863">Zinc-finger</keyword>
<keyword evidence="9" id="KW-0238">DNA-binding</keyword>
<dbReference type="InterPro" id="IPR034149">
    <property type="entry name" value="TOPRIM_TopoI"/>
</dbReference>
<dbReference type="Gene3D" id="1.10.460.10">
    <property type="entry name" value="Topoisomerase I, domain 2"/>
    <property type="match status" value="1"/>
</dbReference>
<feature type="domain" description="Toprim" evidence="15">
    <location>
        <begin position="1"/>
        <end position="111"/>
    </location>
</feature>
<dbReference type="SUPFAM" id="SSF57783">
    <property type="entry name" value="Zinc beta-ribbon"/>
    <property type="match status" value="2"/>
</dbReference>
<dbReference type="PROSITE" id="PS52039">
    <property type="entry name" value="TOPO_IA_2"/>
    <property type="match status" value="1"/>
</dbReference>
<dbReference type="Pfam" id="PF01396">
    <property type="entry name" value="Zn_ribbon_Top1"/>
    <property type="match status" value="2"/>
</dbReference>
<keyword evidence="10" id="KW-0413">Isomerase</keyword>
<dbReference type="InterPro" id="IPR013497">
    <property type="entry name" value="Topo_IA_cen"/>
</dbReference>
<dbReference type="GO" id="GO:0008270">
    <property type="term" value="F:zinc ion binding"/>
    <property type="evidence" value="ECO:0007669"/>
    <property type="project" value="UniProtKB-KW"/>
</dbReference>
<reference evidence="17" key="2">
    <citation type="submission" date="2021-04" db="EMBL/GenBank/DDBJ databases">
        <authorList>
            <person name="Gilroy R."/>
        </authorList>
    </citation>
    <scope>NUCLEOTIDE SEQUENCE</scope>
    <source>
        <strain evidence="17">12435</strain>
    </source>
</reference>
<dbReference type="Gene3D" id="1.10.290.10">
    <property type="entry name" value="Topoisomerase I, domain 4"/>
    <property type="match status" value="1"/>
</dbReference>
<dbReference type="Proteomes" id="UP000823990">
    <property type="component" value="Unassembled WGS sequence"/>
</dbReference>
<dbReference type="GO" id="GO:0003917">
    <property type="term" value="F:DNA topoisomerase type I (single strand cut, ATP-independent) activity"/>
    <property type="evidence" value="ECO:0007669"/>
    <property type="project" value="UniProtKB-EC"/>
</dbReference>
<dbReference type="PANTHER" id="PTHR42785">
    <property type="entry name" value="DNA TOPOISOMERASE, TYPE IA, CORE"/>
    <property type="match status" value="1"/>
</dbReference>
<name>A0A9D1PYS7_9FIRM</name>
<evidence type="ECO:0000256" key="7">
    <source>
        <dbReference type="ARBA" id="ARBA00022842"/>
    </source>
</evidence>
<dbReference type="NCBIfam" id="TIGR01051">
    <property type="entry name" value="topA_bact"/>
    <property type="match status" value="1"/>
</dbReference>
<dbReference type="Pfam" id="PF01131">
    <property type="entry name" value="Topoisom_bac"/>
    <property type="match status" value="1"/>
</dbReference>
<evidence type="ECO:0000313" key="17">
    <source>
        <dbReference type="EMBL" id="HIW01726.1"/>
    </source>
</evidence>
<comment type="catalytic activity">
    <reaction evidence="1">
        <text>ATP-independent breakage of single-stranded DNA, followed by passage and rejoining.</text>
        <dbReference type="EC" id="5.6.2.1"/>
    </reaction>
</comment>
<evidence type="ECO:0000259" key="15">
    <source>
        <dbReference type="PROSITE" id="PS50880"/>
    </source>
</evidence>
<keyword evidence="8" id="KW-0799">Topoisomerase</keyword>
<protein>
    <recommendedName>
        <fullName evidence="3">DNA topoisomerase</fullName>
        <ecNumber evidence="3">5.6.2.1</ecNumber>
    </recommendedName>
    <alternativeName>
        <fullName evidence="14">Omega-protein</fullName>
    </alternativeName>
    <alternativeName>
        <fullName evidence="13">Relaxing enzyme</fullName>
    </alternativeName>
    <alternativeName>
        <fullName evidence="11">Swivelase</fullName>
    </alternativeName>
    <alternativeName>
        <fullName evidence="12">Untwisting enzyme</fullName>
    </alternativeName>
</protein>
<organism evidence="17 18">
    <name type="scientific">Candidatus Protoclostridium stercorigallinarum</name>
    <dbReference type="NCBI Taxonomy" id="2838741"/>
    <lineage>
        <taxon>Bacteria</taxon>
        <taxon>Bacillati</taxon>
        <taxon>Bacillota</taxon>
        <taxon>Clostridia</taxon>
        <taxon>Candidatus Protoclostridium</taxon>
    </lineage>
</organism>
<dbReference type="Gene3D" id="3.30.65.10">
    <property type="entry name" value="Bacterial Topoisomerase I, domain 1"/>
    <property type="match status" value="2"/>
</dbReference>
<dbReference type="CDD" id="cd03363">
    <property type="entry name" value="TOPRIM_TopoIA_TopoI"/>
    <property type="match status" value="1"/>
</dbReference>
<keyword evidence="6" id="KW-0862">Zinc</keyword>
<accession>A0A9D1PYS7</accession>
<dbReference type="InterPro" id="IPR013825">
    <property type="entry name" value="Topo_IA_cen_sub2"/>
</dbReference>
<dbReference type="InterPro" id="IPR003601">
    <property type="entry name" value="Topo_IA_2"/>
</dbReference>
<dbReference type="CDD" id="cd00186">
    <property type="entry name" value="TOP1Ac"/>
    <property type="match status" value="1"/>
</dbReference>
<keyword evidence="7" id="KW-0460">Magnesium</keyword>
<dbReference type="SUPFAM" id="SSF56712">
    <property type="entry name" value="Prokaryotic type I DNA topoisomerase"/>
    <property type="match status" value="1"/>
</dbReference>
<comment type="similarity">
    <text evidence="2">Belongs to the type IA topoisomerase family.</text>
</comment>
<dbReference type="EMBL" id="DXHS01000003">
    <property type="protein sequence ID" value="HIW01726.1"/>
    <property type="molecule type" value="Genomic_DNA"/>
</dbReference>
<feature type="domain" description="Topo IA-type catalytic" evidence="16">
    <location>
        <begin position="127"/>
        <end position="555"/>
    </location>
</feature>
<comment type="caution">
    <text evidence="17">The sequence shown here is derived from an EMBL/GenBank/DDBJ whole genome shotgun (WGS) entry which is preliminary data.</text>
</comment>
<evidence type="ECO:0000256" key="5">
    <source>
        <dbReference type="ARBA" id="ARBA00022771"/>
    </source>
</evidence>
<evidence type="ECO:0000256" key="12">
    <source>
        <dbReference type="ARBA" id="ARBA00031985"/>
    </source>
</evidence>
<dbReference type="HAMAP" id="MF_00952">
    <property type="entry name" value="Topoisom_1_prok"/>
    <property type="match status" value="1"/>
</dbReference>
<gene>
    <name evidence="17" type="primary">topA</name>
    <name evidence="17" type="ORF">H9892_00075</name>
</gene>
<proteinExistence type="inferred from homology"/>
<dbReference type="Gene3D" id="2.70.20.10">
    <property type="entry name" value="Topoisomerase I, domain 3"/>
    <property type="match status" value="1"/>
</dbReference>
<evidence type="ECO:0000256" key="2">
    <source>
        <dbReference type="ARBA" id="ARBA00009446"/>
    </source>
</evidence>
<dbReference type="InterPro" id="IPR005733">
    <property type="entry name" value="TopoI_bac-type"/>
</dbReference>
<dbReference type="InterPro" id="IPR003602">
    <property type="entry name" value="Topo_IA_DNA-bd_dom"/>
</dbReference>
<dbReference type="InterPro" id="IPR023405">
    <property type="entry name" value="Topo_IA_core_domain"/>
</dbReference>
<reference evidence="17" key="1">
    <citation type="journal article" date="2021" name="PeerJ">
        <title>Extensive microbial diversity within the chicken gut microbiome revealed by metagenomics and culture.</title>
        <authorList>
            <person name="Gilroy R."/>
            <person name="Ravi A."/>
            <person name="Getino M."/>
            <person name="Pursley I."/>
            <person name="Horton D.L."/>
            <person name="Alikhan N.F."/>
            <person name="Baker D."/>
            <person name="Gharbi K."/>
            <person name="Hall N."/>
            <person name="Watson M."/>
            <person name="Adriaenssens E.M."/>
            <person name="Foster-Nyarko E."/>
            <person name="Jarju S."/>
            <person name="Secka A."/>
            <person name="Antonio M."/>
            <person name="Oren A."/>
            <person name="Chaudhuri R.R."/>
            <person name="La Ragione R."/>
            <person name="Hildebrand F."/>
            <person name="Pallen M.J."/>
        </authorList>
    </citation>
    <scope>NUCLEOTIDE SEQUENCE</scope>
    <source>
        <strain evidence="17">12435</strain>
    </source>
</reference>